<proteinExistence type="inferred from homology"/>
<evidence type="ECO:0000256" key="4">
    <source>
        <dbReference type="ARBA" id="ARBA00023163"/>
    </source>
</evidence>
<reference evidence="8 9" key="1">
    <citation type="journal article" date="2015" name="Genome Announc.">
        <title>Expanding the biotechnology potential of lactobacilli through comparative genomics of 213 strains and associated genera.</title>
        <authorList>
            <person name="Sun Z."/>
            <person name="Harris H.M."/>
            <person name="McCann A."/>
            <person name="Guo C."/>
            <person name="Argimon S."/>
            <person name="Zhang W."/>
            <person name="Yang X."/>
            <person name="Jeffery I.B."/>
            <person name="Cooney J.C."/>
            <person name="Kagawa T.F."/>
            <person name="Liu W."/>
            <person name="Song Y."/>
            <person name="Salvetti E."/>
            <person name="Wrobel A."/>
            <person name="Rasinkangas P."/>
            <person name="Parkhill J."/>
            <person name="Rea M.C."/>
            <person name="O'Sullivan O."/>
            <person name="Ritari J."/>
            <person name="Douillard F.P."/>
            <person name="Paul Ross R."/>
            <person name="Yang R."/>
            <person name="Briner A.E."/>
            <person name="Felis G.E."/>
            <person name="de Vos W.M."/>
            <person name="Barrangou R."/>
            <person name="Klaenhammer T.R."/>
            <person name="Caufield P.W."/>
            <person name="Cui Y."/>
            <person name="Zhang H."/>
            <person name="O'Toole P.W."/>
        </authorList>
    </citation>
    <scope>NUCLEOTIDE SEQUENCE [LARGE SCALE GENOMIC DNA]</scope>
    <source>
        <strain evidence="8 9">DSM 19519</strain>
    </source>
</reference>
<dbReference type="PANTHER" id="PTHR43864:SF2">
    <property type="entry name" value="PUR OPERON REPRESSOR"/>
    <property type="match status" value="1"/>
</dbReference>
<sequence length="285" mass="31890">MQNRGNQKVKTRRSDRLIDMTRFLLERPHTLISLTYFAERYESAKSSISEDLAIVKRTFKNRGIGILETIPGAAGGARFIPSISEEECRDFIESMTTEMSEQDRLLPGGYVYLSDLLGRPDVLRQVGRVIARQYLDKQIDAVMTVATKGVPIAQSVSSYLNVPFVILRRDSKITEGSTVSVNYVSGSSERIEKMELSKRSLKRGSHVLVVDDFMKGGGTVNGMKSMIEEFESELVGITVFAEATFEGHRMIDEYTSLLKVDKVNALDKTIHVSAGNYLEKVFGNQ</sequence>
<feature type="domain" description="Bacterial purine repressor N-terminal" evidence="7">
    <location>
        <begin position="12"/>
        <end position="81"/>
    </location>
</feature>
<name>A0A0R1MEL6_9LACO</name>
<gene>
    <name evidence="8" type="ORF">FC92_GL000749</name>
</gene>
<comment type="caution">
    <text evidence="8">The sequence shown here is derived from an EMBL/GenBank/DDBJ whole genome shotgun (WGS) entry which is preliminary data.</text>
</comment>
<protein>
    <submittedName>
        <fullName evidence="8">Pur operon repressor</fullName>
    </submittedName>
</protein>
<evidence type="ECO:0000259" key="6">
    <source>
        <dbReference type="Pfam" id="PF00156"/>
    </source>
</evidence>
<dbReference type="Pfam" id="PF00156">
    <property type="entry name" value="Pribosyltran"/>
    <property type="match status" value="1"/>
</dbReference>
<dbReference type="InterPro" id="IPR050118">
    <property type="entry name" value="Pur/Pyrimidine_PRTase"/>
</dbReference>
<evidence type="ECO:0000256" key="5">
    <source>
        <dbReference type="ARBA" id="ARBA00049656"/>
    </source>
</evidence>
<dbReference type="Gene3D" id="3.40.50.2020">
    <property type="match status" value="1"/>
</dbReference>
<evidence type="ECO:0000259" key="7">
    <source>
        <dbReference type="Pfam" id="PF09182"/>
    </source>
</evidence>
<dbReference type="InterPro" id="IPR010078">
    <property type="entry name" value="PurR_Bsub"/>
</dbReference>
<dbReference type="Pfam" id="PF09182">
    <property type="entry name" value="PuR_N"/>
    <property type="match status" value="1"/>
</dbReference>
<dbReference type="CDD" id="cd06223">
    <property type="entry name" value="PRTases_typeI"/>
    <property type="match status" value="1"/>
</dbReference>
<dbReference type="InterPro" id="IPR029057">
    <property type="entry name" value="PRTase-like"/>
</dbReference>
<dbReference type="SUPFAM" id="SSF46785">
    <property type="entry name" value="Winged helix' DNA-binding domain"/>
    <property type="match status" value="1"/>
</dbReference>
<dbReference type="AlphaFoldDB" id="A0A0R1MEL6"/>
<keyword evidence="3" id="KW-0238">DNA-binding</keyword>
<dbReference type="InterPro" id="IPR036390">
    <property type="entry name" value="WH_DNA-bd_sf"/>
</dbReference>
<dbReference type="InterPro" id="IPR036388">
    <property type="entry name" value="WH-like_DNA-bd_sf"/>
</dbReference>
<dbReference type="SUPFAM" id="SSF53271">
    <property type="entry name" value="PRTase-like"/>
    <property type="match status" value="1"/>
</dbReference>
<evidence type="ECO:0000256" key="1">
    <source>
        <dbReference type="ARBA" id="ARBA00011738"/>
    </source>
</evidence>
<evidence type="ECO:0000256" key="3">
    <source>
        <dbReference type="ARBA" id="ARBA00023125"/>
    </source>
</evidence>
<dbReference type="PATRIC" id="fig|1423759.3.peg.790"/>
<keyword evidence="4" id="KW-0804">Transcription</keyword>
<dbReference type="GO" id="GO:0045892">
    <property type="term" value="P:negative regulation of DNA-templated transcription"/>
    <property type="evidence" value="ECO:0007669"/>
    <property type="project" value="InterPro"/>
</dbReference>
<dbReference type="PANTHER" id="PTHR43864">
    <property type="entry name" value="HYPOXANTHINE/GUANINE PHOSPHORIBOSYLTRANSFERASE"/>
    <property type="match status" value="1"/>
</dbReference>
<keyword evidence="9" id="KW-1185">Reference proteome</keyword>
<dbReference type="GO" id="GO:0045982">
    <property type="term" value="P:negative regulation of purine nucleobase metabolic process"/>
    <property type="evidence" value="ECO:0007669"/>
    <property type="project" value="InterPro"/>
</dbReference>
<comment type="similarity">
    <text evidence="5">Belongs to the purine/pyrimidine phosphoribosyltransferase family. PurR subfamily.</text>
</comment>
<organism evidence="8 9">
    <name type="scientific">Liquorilactobacillus hordei DSM 19519</name>
    <dbReference type="NCBI Taxonomy" id="1423759"/>
    <lineage>
        <taxon>Bacteria</taxon>
        <taxon>Bacillati</taxon>
        <taxon>Bacillota</taxon>
        <taxon>Bacilli</taxon>
        <taxon>Lactobacillales</taxon>
        <taxon>Lactobacillaceae</taxon>
        <taxon>Liquorilactobacillus</taxon>
    </lineage>
</organism>
<evidence type="ECO:0000256" key="2">
    <source>
        <dbReference type="ARBA" id="ARBA00023015"/>
    </source>
</evidence>
<dbReference type="Proteomes" id="UP000051448">
    <property type="component" value="Unassembled WGS sequence"/>
</dbReference>
<evidence type="ECO:0000313" key="9">
    <source>
        <dbReference type="Proteomes" id="UP000051448"/>
    </source>
</evidence>
<dbReference type="Gene3D" id="1.10.10.10">
    <property type="entry name" value="Winged helix-like DNA-binding domain superfamily/Winged helix DNA-binding domain"/>
    <property type="match status" value="1"/>
</dbReference>
<dbReference type="InterPro" id="IPR015265">
    <property type="entry name" value="PuR_N"/>
</dbReference>
<dbReference type="GO" id="GO:0003677">
    <property type="term" value="F:DNA binding"/>
    <property type="evidence" value="ECO:0007669"/>
    <property type="project" value="UniProtKB-KW"/>
</dbReference>
<feature type="domain" description="Phosphoribosyltransferase" evidence="6">
    <location>
        <begin position="120"/>
        <end position="266"/>
    </location>
</feature>
<accession>A0A0R1MEL6</accession>
<dbReference type="STRING" id="1423759.FC92_GL000749"/>
<evidence type="ECO:0000313" key="8">
    <source>
        <dbReference type="EMBL" id="KRL06460.1"/>
    </source>
</evidence>
<dbReference type="NCBIfam" id="TIGR01743">
    <property type="entry name" value="purR_Bsub"/>
    <property type="match status" value="1"/>
</dbReference>
<keyword evidence="2" id="KW-0805">Transcription regulation</keyword>
<dbReference type="EMBL" id="AZDX01000021">
    <property type="protein sequence ID" value="KRL06460.1"/>
    <property type="molecule type" value="Genomic_DNA"/>
</dbReference>
<dbReference type="InterPro" id="IPR000836">
    <property type="entry name" value="PRTase_dom"/>
</dbReference>
<comment type="subunit">
    <text evidence="1">Homodimer.</text>
</comment>